<gene>
    <name evidence="1" type="ORF">BKA19_3227</name>
</gene>
<proteinExistence type="predicted"/>
<sequence>MSTEREIRVAAQNQVAVASVSYALDPSERERLALRTVLACARLHGLTVAELRDASGLDEPFITCLLEAAGAA</sequence>
<accession>A0A4Q7YBI2</accession>
<evidence type="ECO:0000313" key="2">
    <source>
        <dbReference type="Proteomes" id="UP000292507"/>
    </source>
</evidence>
<dbReference type="AlphaFoldDB" id="A0A4Q7YBI2"/>
<keyword evidence="2" id="KW-1185">Reference proteome</keyword>
<comment type="caution">
    <text evidence="1">The sequence shown here is derived from an EMBL/GenBank/DDBJ whole genome shotgun (WGS) entry which is preliminary data.</text>
</comment>
<name>A0A4Q7YBI2_9ACTN</name>
<dbReference type="Proteomes" id="UP000292507">
    <property type="component" value="Unassembled WGS sequence"/>
</dbReference>
<dbReference type="EMBL" id="SHKV01000001">
    <property type="protein sequence ID" value="RZU33495.1"/>
    <property type="molecule type" value="Genomic_DNA"/>
</dbReference>
<evidence type="ECO:0008006" key="3">
    <source>
        <dbReference type="Google" id="ProtNLM"/>
    </source>
</evidence>
<protein>
    <recommendedName>
        <fullName evidence="3">Transcriptional regulator</fullName>
    </recommendedName>
</protein>
<evidence type="ECO:0000313" key="1">
    <source>
        <dbReference type="EMBL" id="RZU33495.1"/>
    </source>
</evidence>
<reference evidence="1 2" key="1">
    <citation type="submission" date="2019-02" db="EMBL/GenBank/DDBJ databases">
        <title>Sequencing the genomes of 1000 actinobacteria strains.</title>
        <authorList>
            <person name="Klenk H.-P."/>
        </authorList>
    </citation>
    <scope>NUCLEOTIDE SEQUENCE [LARGE SCALE GENOMIC DNA]</scope>
    <source>
        <strain evidence="1 2">DSM 44509</strain>
    </source>
</reference>
<organism evidence="1 2">
    <name type="scientific">Blastococcus saxobsidens</name>
    <dbReference type="NCBI Taxonomy" id="138336"/>
    <lineage>
        <taxon>Bacteria</taxon>
        <taxon>Bacillati</taxon>
        <taxon>Actinomycetota</taxon>
        <taxon>Actinomycetes</taxon>
        <taxon>Geodermatophilales</taxon>
        <taxon>Geodermatophilaceae</taxon>
        <taxon>Blastococcus</taxon>
    </lineage>
</organism>